<reference evidence="3" key="1">
    <citation type="journal article" date="2014" name="Science">
        <title>Ancient hybridizations among the ancestral genomes of bread wheat.</title>
        <authorList>
            <consortium name="International Wheat Genome Sequencing Consortium,"/>
            <person name="Marcussen T."/>
            <person name="Sandve S.R."/>
            <person name="Heier L."/>
            <person name="Spannagl M."/>
            <person name="Pfeifer M."/>
            <person name="Jakobsen K.S."/>
            <person name="Wulff B.B."/>
            <person name="Steuernagel B."/>
            <person name="Mayer K.F."/>
            <person name="Olsen O.A."/>
        </authorList>
    </citation>
    <scope>NUCLEOTIDE SEQUENCE [LARGE SCALE GENOMIC DNA]</scope>
    <source>
        <strain evidence="3">cv. AL8/78</strain>
    </source>
</reference>
<organism evidence="2 3">
    <name type="scientific">Aegilops tauschii subsp. strangulata</name>
    <name type="common">Goatgrass</name>
    <dbReference type="NCBI Taxonomy" id="200361"/>
    <lineage>
        <taxon>Eukaryota</taxon>
        <taxon>Viridiplantae</taxon>
        <taxon>Streptophyta</taxon>
        <taxon>Embryophyta</taxon>
        <taxon>Tracheophyta</taxon>
        <taxon>Spermatophyta</taxon>
        <taxon>Magnoliopsida</taxon>
        <taxon>Liliopsida</taxon>
        <taxon>Poales</taxon>
        <taxon>Poaceae</taxon>
        <taxon>BOP clade</taxon>
        <taxon>Pooideae</taxon>
        <taxon>Triticodae</taxon>
        <taxon>Triticeae</taxon>
        <taxon>Triticinae</taxon>
        <taxon>Aegilops</taxon>
    </lineage>
</organism>
<proteinExistence type="predicted"/>
<evidence type="ECO:0000256" key="1">
    <source>
        <dbReference type="SAM" id="MobiDB-lite"/>
    </source>
</evidence>
<feature type="region of interest" description="Disordered" evidence="1">
    <location>
        <begin position="1"/>
        <end position="63"/>
    </location>
</feature>
<reference evidence="3" key="2">
    <citation type="journal article" date="2017" name="Nat. Plants">
        <title>The Aegilops tauschii genome reveals multiple impacts of transposons.</title>
        <authorList>
            <person name="Zhao G."/>
            <person name="Zou C."/>
            <person name="Li K."/>
            <person name="Wang K."/>
            <person name="Li T."/>
            <person name="Gao L."/>
            <person name="Zhang X."/>
            <person name="Wang H."/>
            <person name="Yang Z."/>
            <person name="Liu X."/>
            <person name="Jiang W."/>
            <person name="Mao L."/>
            <person name="Kong X."/>
            <person name="Jiao Y."/>
            <person name="Jia J."/>
        </authorList>
    </citation>
    <scope>NUCLEOTIDE SEQUENCE [LARGE SCALE GENOMIC DNA]</scope>
    <source>
        <strain evidence="3">cv. AL8/78</strain>
    </source>
</reference>
<dbReference type="AlphaFoldDB" id="A0A452XUT4"/>
<feature type="compositionally biased region" description="Basic and acidic residues" evidence="1">
    <location>
        <begin position="1"/>
        <end position="26"/>
    </location>
</feature>
<dbReference type="EnsemblPlants" id="AET1Gv20176000.10">
    <property type="protein sequence ID" value="AET1Gv20176000.10"/>
    <property type="gene ID" value="AET1Gv20176000"/>
</dbReference>
<reference evidence="2" key="3">
    <citation type="journal article" date="2017" name="Nature">
        <title>Genome sequence of the progenitor of the wheat D genome Aegilops tauschii.</title>
        <authorList>
            <person name="Luo M.C."/>
            <person name="Gu Y.Q."/>
            <person name="Puiu D."/>
            <person name="Wang H."/>
            <person name="Twardziok S.O."/>
            <person name="Deal K.R."/>
            <person name="Huo N."/>
            <person name="Zhu T."/>
            <person name="Wang L."/>
            <person name="Wang Y."/>
            <person name="McGuire P.E."/>
            <person name="Liu S."/>
            <person name="Long H."/>
            <person name="Ramasamy R.K."/>
            <person name="Rodriguez J.C."/>
            <person name="Van S.L."/>
            <person name="Yuan L."/>
            <person name="Wang Z."/>
            <person name="Xia Z."/>
            <person name="Xiao L."/>
            <person name="Anderson O.D."/>
            <person name="Ouyang S."/>
            <person name="Liang Y."/>
            <person name="Zimin A.V."/>
            <person name="Pertea G."/>
            <person name="Qi P."/>
            <person name="Bennetzen J.L."/>
            <person name="Dai X."/>
            <person name="Dawson M.W."/>
            <person name="Muller H.G."/>
            <person name="Kugler K."/>
            <person name="Rivarola-Duarte L."/>
            <person name="Spannagl M."/>
            <person name="Mayer K.F.X."/>
            <person name="Lu F.H."/>
            <person name="Bevan M.W."/>
            <person name="Leroy P."/>
            <person name="Li P."/>
            <person name="You F.M."/>
            <person name="Sun Q."/>
            <person name="Liu Z."/>
            <person name="Lyons E."/>
            <person name="Wicker T."/>
            <person name="Salzberg S.L."/>
            <person name="Devos K.M."/>
            <person name="Dvorak J."/>
        </authorList>
    </citation>
    <scope>NUCLEOTIDE SEQUENCE [LARGE SCALE GENOMIC DNA]</scope>
    <source>
        <strain evidence="2">cv. AL8/78</strain>
    </source>
</reference>
<feature type="compositionally biased region" description="Basic and acidic residues" evidence="1">
    <location>
        <begin position="52"/>
        <end position="63"/>
    </location>
</feature>
<dbReference type="Proteomes" id="UP000015105">
    <property type="component" value="Chromosome 1D"/>
</dbReference>
<keyword evidence="3" id="KW-1185">Reference proteome</keyword>
<evidence type="ECO:0000313" key="3">
    <source>
        <dbReference type="Proteomes" id="UP000015105"/>
    </source>
</evidence>
<name>A0A452XUT4_AEGTS</name>
<reference evidence="2" key="4">
    <citation type="submission" date="2019-03" db="UniProtKB">
        <authorList>
            <consortium name="EnsemblPlants"/>
        </authorList>
    </citation>
    <scope>IDENTIFICATION</scope>
</reference>
<evidence type="ECO:0000313" key="2">
    <source>
        <dbReference type="EnsemblPlants" id="AET1Gv20176000.10"/>
    </source>
</evidence>
<accession>A0A452XUT4</accession>
<protein>
    <submittedName>
        <fullName evidence="2">Uncharacterized protein</fullName>
    </submittedName>
</protein>
<sequence length="63" mass="7391">RKKKEKLSSQDQRRGDDGERDRERAQSPHRSARRPARCDPPPPSHLLSSLRSHRENLLARRDP</sequence>
<dbReference type="Gramene" id="AET1Gv20176000.10">
    <property type="protein sequence ID" value="AET1Gv20176000.10"/>
    <property type="gene ID" value="AET1Gv20176000"/>
</dbReference>
<reference evidence="2" key="5">
    <citation type="journal article" date="2021" name="G3 (Bethesda)">
        <title>Aegilops tauschii genome assembly Aet v5.0 features greater sequence contiguity and improved annotation.</title>
        <authorList>
            <person name="Wang L."/>
            <person name="Zhu T."/>
            <person name="Rodriguez J.C."/>
            <person name="Deal K.R."/>
            <person name="Dubcovsky J."/>
            <person name="McGuire P.E."/>
            <person name="Lux T."/>
            <person name="Spannagl M."/>
            <person name="Mayer K.F.X."/>
            <person name="Baldrich P."/>
            <person name="Meyers B.C."/>
            <person name="Huo N."/>
            <person name="Gu Y.Q."/>
            <person name="Zhou H."/>
            <person name="Devos K.M."/>
            <person name="Bennetzen J.L."/>
            <person name="Unver T."/>
            <person name="Budak H."/>
            <person name="Gulick P.J."/>
            <person name="Galiba G."/>
            <person name="Kalapos B."/>
            <person name="Nelson D.R."/>
            <person name="Li P."/>
            <person name="You F.M."/>
            <person name="Luo M.C."/>
            <person name="Dvorak J."/>
        </authorList>
    </citation>
    <scope>NUCLEOTIDE SEQUENCE [LARGE SCALE GENOMIC DNA]</scope>
    <source>
        <strain evidence="2">cv. AL8/78</strain>
    </source>
</reference>